<comment type="caution">
    <text evidence="7">The sequence shown here is derived from an EMBL/GenBank/DDBJ whole genome shotgun (WGS) entry which is preliminary data.</text>
</comment>
<feature type="domain" description="TPX2 C-terminal" evidence="6">
    <location>
        <begin position="57"/>
        <end position="131"/>
    </location>
</feature>
<gene>
    <name evidence="7" type="ORF">AVEN_223759_1</name>
</gene>
<reference evidence="7 8" key="1">
    <citation type="journal article" date="2019" name="Sci. Rep.">
        <title>Orb-weaving spider Araneus ventricosus genome elucidates the spidroin gene catalogue.</title>
        <authorList>
            <person name="Kono N."/>
            <person name="Nakamura H."/>
            <person name="Ohtoshi R."/>
            <person name="Moran D.A.P."/>
            <person name="Shinohara A."/>
            <person name="Yoshida Y."/>
            <person name="Fujiwara M."/>
            <person name="Mori M."/>
            <person name="Tomita M."/>
            <person name="Arakawa K."/>
        </authorList>
    </citation>
    <scope>NUCLEOTIDE SEQUENCE [LARGE SCALE GENOMIC DNA]</scope>
</reference>
<keyword evidence="5" id="KW-0175">Coiled coil</keyword>
<dbReference type="GO" id="GO:0005856">
    <property type="term" value="C:cytoskeleton"/>
    <property type="evidence" value="ECO:0007669"/>
    <property type="project" value="UniProtKB-SubCell"/>
</dbReference>
<organism evidence="7 8">
    <name type="scientific">Araneus ventricosus</name>
    <name type="common">Orbweaver spider</name>
    <name type="synonym">Epeira ventricosa</name>
    <dbReference type="NCBI Taxonomy" id="182803"/>
    <lineage>
        <taxon>Eukaryota</taxon>
        <taxon>Metazoa</taxon>
        <taxon>Ecdysozoa</taxon>
        <taxon>Arthropoda</taxon>
        <taxon>Chelicerata</taxon>
        <taxon>Arachnida</taxon>
        <taxon>Araneae</taxon>
        <taxon>Araneomorphae</taxon>
        <taxon>Entelegynae</taxon>
        <taxon>Araneoidea</taxon>
        <taxon>Araneidae</taxon>
        <taxon>Araneus</taxon>
    </lineage>
</organism>
<evidence type="ECO:0000256" key="1">
    <source>
        <dbReference type="ARBA" id="ARBA00004245"/>
    </source>
</evidence>
<dbReference type="EMBL" id="BGPR01269936">
    <property type="protein sequence ID" value="GBM95629.1"/>
    <property type="molecule type" value="Genomic_DNA"/>
</dbReference>
<evidence type="ECO:0000313" key="8">
    <source>
        <dbReference type="Proteomes" id="UP000499080"/>
    </source>
</evidence>
<protein>
    <recommendedName>
        <fullName evidence="6">TPX2 C-terminal domain-containing protein</fullName>
    </recommendedName>
</protein>
<proteinExistence type="inferred from homology"/>
<accession>A0A4Y2K1C2</accession>
<dbReference type="InterPro" id="IPR027329">
    <property type="entry name" value="TPX2_C"/>
</dbReference>
<evidence type="ECO:0000256" key="5">
    <source>
        <dbReference type="SAM" id="Coils"/>
    </source>
</evidence>
<evidence type="ECO:0000313" key="7">
    <source>
        <dbReference type="EMBL" id="GBM95629.1"/>
    </source>
</evidence>
<keyword evidence="8" id="KW-1185">Reference proteome</keyword>
<evidence type="ECO:0000259" key="6">
    <source>
        <dbReference type="Pfam" id="PF06886"/>
    </source>
</evidence>
<name>A0A4Y2K1C2_ARAVE</name>
<dbReference type="OrthoDB" id="1684416at2759"/>
<feature type="coiled-coil region" evidence="5">
    <location>
        <begin position="63"/>
        <end position="105"/>
    </location>
</feature>
<comment type="similarity">
    <text evidence="2">Belongs to the TPX2 family.</text>
</comment>
<dbReference type="AlphaFoldDB" id="A0A4Y2K1C2"/>
<sequence length="148" mass="17750">MDSLDYFPSFDTFGMVLRSVIREKIASHIHVHTYMCLPSNFNSVDYITFFMQKIEEFHLYTEKRASERQHLEELKKAEELEKQRVLQEQKRIQEEQERIEIIRLRQELVHKANPIPEYKPVEIKPSAKPLTVPLSPQFETEKRLKAKH</sequence>
<evidence type="ECO:0000256" key="2">
    <source>
        <dbReference type="ARBA" id="ARBA00005885"/>
    </source>
</evidence>
<comment type="subcellular location">
    <subcellularLocation>
        <location evidence="1">Cytoplasm</location>
        <location evidence="1">Cytoskeleton</location>
    </subcellularLocation>
</comment>
<evidence type="ECO:0000256" key="3">
    <source>
        <dbReference type="ARBA" id="ARBA00022490"/>
    </source>
</evidence>
<evidence type="ECO:0000256" key="4">
    <source>
        <dbReference type="ARBA" id="ARBA00023212"/>
    </source>
</evidence>
<keyword evidence="4" id="KW-0206">Cytoskeleton</keyword>
<keyword evidence="3" id="KW-0963">Cytoplasm</keyword>
<dbReference type="Pfam" id="PF06886">
    <property type="entry name" value="TPX2"/>
    <property type="match status" value="1"/>
</dbReference>
<dbReference type="Proteomes" id="UP000499080">
    <property type="component" value="Unassembled WGS sequence"/>
</dbReference>